<proteinExistence type="predicted"/>
<organism evidence="2 3">
    <name type="scientific">Paractinoplanes atraurantiacus</name>
    <dbReference type="NCBI Taxonomy" id="1036182"/>
    <lineage>
        <taxon>Bacteria</taxon>
        <taxon>Bacillati</taxon>
        <taxon>Actinomycetota</taxon>
        <taxon>Actinomycetes</taxon>
        <taxon>Micromonosporales</taxon>
        <taxon>Micromonosporaceae</taxon>
        <taxon>Paractinoplanes</taxon>
    </lineage>
</organism>
<dbReference type="EMBL" id="OBDY01000010">
    <property type="protein sequence ID" value="SNY49482.1"/>
    <property type="molecule type" value="Genomic_DNA"/>
</dbReference>
<feature type="domain" description="Pyrrolo-quinoline quinone repeat" evidence="1">
    <location>
        <begin position="174"/>
        <end position="317"/>
    </location>
</feature>
<evidence type="ECO:0000313" key="3">
    <source>
        <dbReference type="Proteomes" id="UP000219612"/>
    </source>
</evidence>
<dbReference type="RefSeq" id="WP_097322134.1">
    <property type="nucleotide sequence ID" value="NZ_OBDY01000010.1"/>
</dbReference>
<dbReference type="SUPFAM" id="SSF50998">
    <property type="entry name" value="Quinoprotein alcohol dehydrogenase-like"/>
    <property type="match status" value="1"/>
</dbReference>
<dbReference type="Proteomes" id="UP000219612">
    <property type="component" value="Unassembled WGS sequence"/>
</dbReference>
<dbReference type="InterPro" id="IPR011047">
    <property type="entry name" value="Quinoprotein_ADH-like_sf"/>
</dbReference>
<dbReference type="InterPro" id="IPR015943">
    <property type="entry name" value="WD40/YVTN_repeat-like_dom_sf"/>
</dbReference>
<accession>A0A285INC5</accession>
<dbReference type="AlphaFoldDB" id="A0A285INC5"/>
<sequence>MSDTVVIDLGLDRGEPETYGSPSRSAFPDWFPAALLAVLVLVTASASAPPVKSPIREVFSVQIGPADAYAMTDGGQLLAQTFGLLSSYDLGTGRTLWEAGQSTPAYRLRLGGGLVLMRPWNAGTSDPGTTAVSVADGVSRWTRAGQVVTVAGSPTLLAVTPRRSQSGAGRRVEGPIQAVDPMTGQTRWTVPVPASAVLTGLPGPGDSGTRMLLVHDDRTMEVRDLITGEQLVHRQVPPADYDPANPAVVDGLILLRHPGNPGMEISAYDPETLRNLWTMPAEGSYDIQECGALACLSGPDGMRAIDPRTGDVRWQQPGWRGLQQFGAMYVAYGSPEHTSALGLMDPDTGALQVDLTGWRPVTGSGFGEHLLVTRSLEPGSRTMVAVARPGERRPRLLTDLPTGTGDCQSATSRLVCRTMYGRLVVWAYNLKG</sequence>
<keyword evidence="3" id="KW-1185">Reference proteome</keyword>
<dbReference type="InterPro" id="IPR002372">
    <property type="entry name" value="PQQ_rpt_dom"/>
</dbReference>
<name>A0A285INC5_9ACTN</name>
<evidence type="ECO:0000259" key="1">
    <source>
        <dbReference type="Pfam" id="PF13360"/>
    </source>
</evidence>
<dbReference type="OrthoDB" id="3326598at2"/>
<dbReference type="Gene3D" id="2.130.10.10">
    <property type="entry name" value="YVTN repeat-like/Quinoprotein amine dehydrogenase"/>
    <property type="match status" value="1"/>
</dbReference>
<evidence type="ECO:0000313" key="2">
    <source>
        <dbReference type="EMBL" id="SNY49482.1"/>
    </source>
</evidence>
<reference evidence="2 3" key="1">
    <citation type="submission" date="2017-09" db="EMBL/GenBank/DDBJ databases">
        <authorList>
            <person name="Ehlers B."/>
            <person name="Leendertz F.H."/>
        </authorList>
    </citation>
    <scope>NUCLEOTIDE SEQUENCE [LARGE SCALE GENOMIC DNA]</scope>
    <source>
        <strain evidence="2 3">CGMCC 4.6857</strain>
    </source>
</reference>
<protein>
    <submittedName>
        <fullName evidence="2">PQQ-like domain-containing protein</fullName>
    </submittedName>
</protein>
<gene>
    <name evidence="2" type="ORF">SAMN05421748_11017</name>
</gene>
<dbReference type="Pfam" id="PF13360">
    <property type="entry name" value="PQQ_2"/>
    <property type="match status" value="1"/>
</dbReference>